<dbReference type="Proteomes" id="UP000440716">
    <property type="component" value="Unassembled WGS sequence"/>
</dbReference>
<accession>A0A7K1RDA0</accession>
<proteinExistence type="predicted"/>
<evidence type="ECO:0000313" key="2">
    <source>
        <dbReference type="EMBL" id="MVA55961.1"/>
    </source>
</evidence>
<comment type="caution">
    <text evidence="2">The sequence shown here is derived from an EMBL/GenBank/DDBJ whole genome shotgun (WGS) entry which is preliminary data.</text>
</comment>
<name>A0A7K1RDA0_AGRVI</name>
<feature type="chain" id="PRO_5029495822" description="Lipoprotein" evidence="1">
    <location>
        <begin position="21"/>
        <end position="145"/>
    </location>
</feature>
<organism evidence="2 3">
    <name type="scientific">Agrobacterium vitis</name>
    <name type="common">Rhizobium vitis</name>
    <dbReference type="NCBI Taxonomy" id="373"/>
    <lineage>
        <taxon>Bacteria</taxon>
        <taxon>Pseudomonadati</taxon>
        <taxon>Pseudomonadota</taxon>
        <taxon>Alphaproteobacteria</taxon>
        <taxon>Hyphomicrobiales</taxon>
        <taxon>Rhizobiaceae</taxon>
        <taxon>Rhizobium/Agrobacterium group</taxon>
        <taxon>Agrobacterium</taxon>
    </lineage>
</organism>
<keyword evidence="1" id="KW-0732">Signal</keyword>
<reference evidence="2 3" key="1">
    <citation type="submission" date="2019-12" db="EMBL/GenBank/DDBJ databases">
        <title>Whole-genome sequencing of Allorhizobium vitis.</title>
        <authorList>
            <person name="Gan H.M."/>
            <person name="Szegedi E."/>
            <person name="Burr T."/>
            <person name="Savka M.A."/>
        </authorList>
    </citation>
    <scope>NUCLEOTIDE SEQUENCE [LARGE SCALE GENOMIC DNA]</scope>
    <source>
        <strain evidence="2 3">CG415</strain>
    </source>
</reference>
<dbReference type="AlphaFoldDB" id="A0A7K1RDA0"/>
<sequence>MKRAGLVVGVLLATVGSPSAADKPGSEFLTGCALADDMKMCEVQQAQFIKWYPLALKRSYQGQRNVAYCQRTGCDSAVQVDVVNACAWRIVIMASDATLDSSDASNYRIDCAGVGSTGFADATIIAKQLFRKIYKRPMPDVDPPM</sequence>
<gene>
    <name evidence="2" type="ORF">GOZ88_07525</name>
</gene>
<evidence type="ECO:0000256" key="1">
    <source>
        <dbReference type="SAM" id="SignalP"/>
    </source>
</evidence>
<protein>
    <recommendedName>
        <fullName evidence="4">Lipoprotein</fullName>
    </recommendedName>
</protein>
<evidence type="ECO:0000313" key="3">
    <source>
        <dbReference type="Proteomes" id="UP000440716"/>
    </source>
</evidence>
<evidence type="ECO:0008006" key="4">
    <source>
        <dbReference type="Google" id="ProtNLM"/>
    </source>
</evidence>
<dbReference type="RefSeq" id="WP_141748780.1">
    <property type="nucleotide sequence ID" value="NZ_MAVS02000002.1"/>
</dbReference>
<dbReference type="EMBL" id="WPHU01000002">
    <property type="protein sequence ID" value="MVA55961.1"/>
    <property type="molecule type" value="Genomic_DNA"/>
</dbReference>
<feature type="signal peptide" evidence="1">
    <location>
        <begin position="1"/>
        <end position="20"/>
    </location>
</feature>